<organism evidence="2 3">
    <name type="scientific">Phytophthora fragariae</name>
    <dbReference type="NCBI Taxonomy" id="53985"/>
    <lineage>
        <taxon>Eukaryota</taxon>
        <taxon>Sar</taxon>
        <taxon>Stramenopiles</taxon>
        <taxon>Oomycota</taxon>
        <taxon>Peronosporomycetes</taxon>
        <taxon>Peronosporales</taxon>
        <taxon>Peronosporaceae</taxon>
        <taxon>Phytophthora</taxon>
    </lineage>
</organism>
<evidence type="ECO:0000313" key="2">
    <source>
        <dbReference type="EMBL" id="KAE9317551.1"/>
    </source>
</evidence>
<gene>
    <name evidence="2" type="ORF">PF008_g18712</name>
</gene>
<protein>
    <submittedName>
        <fullName evidence="2">Uncharacterized protein</fullName>
    </submittedName>
</protein>
<evidence type="ECO:0000313" key="3">
    <source>
        <dbReference type="Proteomes" id="UP000486351"/>
    </source>
</evidence>
<dbReference type="AlphaFoldDB" id="A0A6G0R4P4"/>
<feature type="signal peptide" evidence="1">
    <location>
        <begin position="1"/>
        <end position="22"/>
    </location>
</feature>
<name>A0A6G0R4P4_9STRA</name>
<keyword evidence="1" id="KW-0732">Signal</keyword>
<feature type="chain" id="PRO_5026280973" evidence="1">
    <location>
        <begin position="23"/>
        <end position="286"/>
    </location>
</feature>
<sequence length="286" mass="31636">MNSLPLWLILLVVMVWTKDCTGIAEDYIAFTGIVSLFSGTYYQHNLLNINFYMPNRCYNINCTDIDDKVKSANWDGLPTTGLAGKAYITFYADYNCKGSHTSALLPHNGGVREFVYPDGISAFMVRSPVRLLSLLIGCVAVTRIENGTVEIYSDTKYNNRLLTINLWYPNQCYHLDCTLLQYKVESAKWSNLPTTGLDGKAYIVFYEDIDCGGSETSITLPNAGGIKNFDGKKVNGLISSFMIKSQPSDVDNGFSNVCSWTSADVVGGSVSQDDQLVMVVPKPTRV</sequence>
<dbReference type="Proteomes" id="UP000486351">
    <property type="component" value="Unassembled WGS sequence"/>
</dbReference>
<dbReference type="EMBL" id="QXFY01001446">
    <property type="protein sequence ID" value="KAE9317551.1"/>
    <property type="molecule type" value="Genomic_DNA"/>
</dbReference>
<accession>A0A6G0R4P4</accession>
<reference evidence="2 3" key="1">
    <citation type="submission" date="2018-09" db="EMBL/GenBank/DDBJ databases">
        <title>Genomic investigation of the strawberry pathogen Phytophthora fragariae indicates pathogenicity is determined by transcriptional variation in three key races.</title>
        <authorList>
            <person name="Adams T.M."/>
            <person name="Armitage A.D."/>
            <person name="Sobczyk M.K."/>
            <person name="Bates H.J."/>
            <person name="Dunwell J.M."/>
            <person name="Nellist C.F."/>
            <person name="Harrison R.J."/>
        </authorList>
    </citation>
    <scope>NUCLEOTIDE SEQUENCE [LARGE SCALE GENOMIC DNA]</scope>
    <source>
        <strain evidence="2 3">NOV-77</strain>
    </source>
</reference>
<evidence type="ECO:0000256" key="1">
    <source>
        <dbReference type="SAM" id="SignalP"/>
    </source>
</evidence>
<comment type="caution">
    <text evidence="2">The sequence shown here is derived from an EMBL/GenBank/DDBJ whole genome shotgun (WGS) entry which is preliminary data.</text>
</comment>
<proteinExistence type="predicted"/>